<dbReference type="OMA" id="TAQHEYH"/>
<feature type="compositionally biased region" description="Low complexity" evidence="2">
    <location>
        <begin position="296"/>
        <end position="311"/>
    </location>
</feature>
<evidence type="ECO:0000259" key="3">
    <source>
        <dbReference type="PROSITE" id="PS50158"/>
    </source>
</evidence>
<accession>A0A9J6GGM9</accession>
<feature type="compositionally biased region" description="Basic residues" evidence="2">
    <location>
        <begin position="341"/>
        <end position="352"/>
    </location>
</feature>
<dbReference type="AlphaFoldDB" id="A0A9J6GGM9"/>
<dbReference type="InterPro" id="IPR001878">
    <property type="entry name" value="Znf_CCHC"/>
</dbReference>
<gene>
    <name evidence="4" type="ORF">HPB48_013074</name>
</gene>
<dbReference type="GO" id="GO:0008270">
    <property type="term" value="F:zinc ion binding"/>
    <property type="evidence" value="ECO:0007669"/>
    <property type="project" value="UniProtKB-KW"/>
</dbReference>
<keyword evidence="1" id="KW-0863">Zinc-finger</keyword>
<dbReference type="GO" id="GO:0003676">
    <property type="term" value="F:nucleic acid binding"/>
    <property type="evidence" value="ECO:0007669"/>
    <property type="project" value="InterPro"/>
</dbReference>
<evidence type="ECO:0000313" key="5">
    <source>
        <dbReference type="Proteomes" id="UP000821853"/>
    </source>
</evidence>
<dbReference type="Proteomes" id="UP000821853">
    <property type="component" value="Chromosome 5"/>
</dbReference>
<sequence length="366" mass="40908">METRDNQAASPHSEEDDATTAPWILVVHRDNRRRDQRLVNAQQQLAETPEQPAIRKTRRTARKFRQPPLPAEDLKLAFRPRNGLRCAKVSTEKLLMAIAAAANLRVGAVKVKRRIDGDKNVLVMSTPSETTAMMPSNIKRLTIDGKLYVVASYAPSPDNSCKGVIHNIDLDTTPDTVRKRIAGPGYEVSICRRFGNTETTVITFCGKRVPYFVNYSGNPVRCYLYKRTAPYCHKCNETGHREAVCPQPSTTPRCGECGLALPTAQHEYHPQCGLCGSSHTTAHKSCTKRYLPPVNRQKPQRQQQQSSRQGRPPSPVLRGGSSHFRHSRSLTWRSASQGRSISKRRSGSRLKLHGGNGLLPERQNSK</sequence>
<organism evidence="4 5">
    <name type="scientific">Haemaphysalis longicornis</name>
    <name type="common">Bush tick</name>
    <dbReference type="NCBI Taxonomy" id="44386"/>
    <lineage>
        <taxon>Eukaryota</taxon>
        <taxon>Metazoa</taxon>
        <taxon>Ecdysozoa</taxon>
        <taxon>Arthropoda</taxon>
        <taxon>Chelicerata</taxon>
        <taxon>Arachnida</taxon>
        <taxon>Acari</taxon>
        <taxon>Parasitiformes</taxon>
        <taxon>Ixodida</taxon>
        <taxon>Ixodoidea</taxon>
        <taxon>Ixodidae</taxon>
        <taxon>Haemaphysalinae</taxon>
        <taxon>Haemaphysalis</taxon>
    </lineage>
</organism>
<dbReference type="VEuPathDB" id="VectorBase:HLOH_054973"/>
<evidence type="ECO:0000256" key="1">
    <source>
        <dbReference type="PROSITE-ProRule" id="PRU00047"/>
    </source>
</evidence>
<comment type="caution">
    <text evidence="4">The sequence shown here is derived from an EMBL/GenBank/DDBJ whole genome shotgun (WGS) entry which is preliminary data.</text>
</comment>
<name>A0A9J6GGM9_HAELO</name>
<protein>
    <recommendedName>
        <fullName evidence="3">CCHC-type domain-containing protein</fullName>
    </recommendedName>
</protein>
<evidence type="ECO:0000256" key="2">
    <source>
        <dbReference type="SAM" id="MobiDB-lite"/>
    </source>
</evidence>
<feature type="domain" description="CCHC-type" evidence="3">
    <location>
        <begin position="232"/>
        <end position="247"/>
    </location>
</feature>
<keyword evidence="1" id="KW-0862">Zinc</keyword>
<evidence type="ECO:0000313" key="4">
    <source>
        <dbReference type="EMBL" id="KAH9374541.1"/>
    </source>
</evidence>
<dbReference type="PROSITE" id="PS50158">
    <property type="entry name" value="ZF_CCHC"/>
    <property type="match status" value="1"/>
</dbReference>
<feature type="region of interest" description="Disordered" evidence="2">
    <location>
        <begin position="1"/>
        <end position="22"/>
    </location>
</feature>
<keyword evidence="1" id="KW-0479">Metal-binding</keyword>
<proteinExistence type="predicted"/>
<feature type="compositionally biased region" description="Polar residues" evidence="2">
    <location>
        <begin position="1"/>
        <end position="10"/>
    </location>
</feature>
<dbReference type="EMBL" id="JABSTR010000007">
    <property type="protein sequence ID" value="KAH9374541.1"/>
    <property type="molecule type" value="Genomic_DNA"/>
</dbReference>
<keyword evidence="5" id="KW-1185">Reference proteome</keyword>
<feature type="region of interest" description="Disordered" evidence="2">
    <location>
        <begin position="289"/>
        <end position="366"/>
    </location>
</feature>
<reference evidence="4 5" key="1">
    <citation type="journal article" date="2020" name="Cell">
        <title>Large-Scale Comparative Analyses of Tick Genomes Elucidate Their Genetic Diversity and Vector Capacities.</title>
        <authorList>
            <consortium name="Tick Genome and Microbiome Consortium (TIGMIC)"/>
            <person name="Jia N."/>
            <person name="Wang J."/>
            <person name="Shi W."/>
            <person name="Du L."/>
            <person name="Sun Y."/>
            <person name="Zhan W."/>
            <person name="Jiang J.F."/>
            <person name="Wang Q."/>
            <person name="Zhang B."/>
            <person name="Ji P."/>
            <person name="Bell-Sakyi L."/>
            <person name="Cui X.M."/>
            <person name="Yuan T.T."/>
            <person name="Jiang B.G."/>
            <person name="Yang W.F."/>
            <person name="Lam T.T."/>
            <person name="Chang Q.C."/>
            <person name="Ding S.J."/>
            <person name="Wang X.J."/>
            <person name="Zhu J.G."/>
            <person name="Ruan X.D."/>
            <person name="Zhao L."/>
            <person name="Wei J.T."/>
            <person name="Ye R.Z."/>
            <person name="Que T.C."/>
            <person name="Du C.H."/>
            <person name="Zhou Y.H."/>
            <person name="Cheng J.X."/>
            <person name="Dai P.F."/>
            <person name="Guo W.B."/>
            <person name="Han X.H."/>
            <person name="Huang E.J."/>
            <person name="Li L.F."/>
            <person name="Wei W."/>
            <person name="Gao Y.C."/>
            <person name="Liu J.Z."/>
            <person name="Shao H.Z."/>
            <person name="Wang X."/>
            <person name="Wang C.C."/>
            <person name="Yang T.C."/>
            <person name="Huo Q.B."/>
            <person name="Li W."/>
            <person name="Chen H.Y."/>
            <person name="Chen S.E."/>
            <person name="Zhou L.G."/>
            <person name="Ni X.B."/>
            <person name="Tian J.H."/>
            <person name="Sheng Y."/>
            <person name="Liu T."/>
            <person name="Pan Y.S."/>
            <person name="Xia L.Y."/>
            <person name="Li J."/>
            <person name="Zhao F."/>
            <person name="Cao W.C."/>
        </authorList>
    </citation>
    <scope>NUCLEOTIDE SEQUENCE [LARGE SCALE GENOMIC DNA]</scope>
    <source>
        <strain evidence="4">HaeL-2018</strain>
    </source>
</reference>